<protein>
    <submittedName>
        <fullName evidence="2">Uncharacterized protein</fullName>
    </submittedName>
</protein>
<dbReference type="EMBL" id="CACTIH010009182">
    <property type="protein sequence ID" value="CAA3026932.1"/>
    <property type="molecule type" value="Genomic_DNA"/>
</dbReference>
<feature type="compositionally biased region" description="Basic and acidic residues" evidence="1">
    <location>
        <begin position="125"/>
        <end position="136"/>
    </location>
</feature>
<evidence type="ECO:0000256" key="1">
    <source>
        <dbReference type="SAM" id="MobiDB-lite"/>
    </source>
</evidence>
<sequence length="268" mass="30348">MGKLLFEITLSSLKDALSRQTAYYRLRGMLVAFQAWIYETFLDLDKVIVTRVLMTHPQIKNYNANEQPSASKLEESGCFNKPNIEKCDLVPVEAEMAMSYMDGVHRNKPIQPEFSRGSHRKESRKGKSVDLVHMSKESVPLEIPGADEGPSSPQHSPNEEQHHGMQGSAERLSVNEYEETKATVVGGEESHVVGGFEKIDEGSPAPEPASELPIKWVSRLARILRSPFFVIRKRNVPRHDDNVIIFGNYKDHVDKVDKSTFLGWFQRV</sequence>
<comment type="caution">
    <text evidence="2">The sequence shown here is derived from an EMBL/GenBank/DDBJ whole genome shotgun (WGS) entry which is preliminary data.</text>
</comment>
<dbReference type="Proteomes" id="UP000594638">
    <property type="component" value="Unassembled WGS sequence"/>
</dbReference>
<dbReference type="AlphaFoldDB" id="A0A8S0V672"/>
<proteinExistence type="predicted"/>
<keyword evidence="3" id="KW-1185">Reference proteome</keyword>
<reference evidence="2 3" key="1">
    <citation type="submission" date="2019-12" db="EMBL/GenBank/DDBJ databases">
        <authorList>
            <person name="Alioto T."/>
            <person name="Alioto T."/>
            <person name="Gomez Garrido J."/>
        </authorList>
    </citation>
    <scope>NUCLEOTIDE SEQUENCE [LARGE SCALE GENOMIC DNA]</scope>
</reference>
<organism evidence="2 3">
    <name type="scientific">Olea europaea subsp. europaea</name>
    <dbReference type="NCBI Taxonomy" id="158383"/>
    <lineage>
        <taxon>Eukaryota</taxon>
        <taxon>Viridiplantae</taxon>
        <taxon>Streptophyta</taxon>
        <taxon>Embryophyta</taxon>
        <taxon>Tracheophyta</taxon>
        <taxon>Spermatophyta</taxon>
        <taxon>Magnoliopsida</taxon>
        <taxon>eudicotyledons</taxon>
        <taxon>Gunneridae</taxon>
        <taxon>Pentapetalae</taxon>
        <taxon>asterids</taxon>
        <taxon>lamiids</taxon>
        <taxon>Lamiales</taxon>
        <taxon>Oleaceae</taxon>
        <taxon>Oleeae</taxon>
        <taxon>Olea</taxon>
    </lineage>
</organism>
<name>A0A8S0V672_OLEEU</name>
<evidence type="ECO:0000313" key="2">
    <source>
        <dbReference type="EMBL" id="CAA3026932.1"/>
    </source>
</evidence>
<feature type="region of interest" description="Disordered" evidence="1">
    <location>
        <begin position="107"/>
        <end position="171"/>
    </location>
</feature>
<evidence type="ECO:0000313" key="3">
    <source>
        <dbReference type="Proteomes" id="UP000594638"/>
    </source>
</evidence>
<gene>
    <name evidence="2" type="ORF">OLEA9_A103698</name>
</gene>
<dbReference type="Gramene" id="OE9A103698T1">
    <property type="protein sequence ID" value="OE9A103698C1"/>
    <property type="gene ID" value="OE9A103698"/>
</dbReference>
<accession>A0A8S0V672</accession>